<evidence type="ECO:0000256" key="1">
    <source>
        <dbReference type="PROSITE-ProRule" id="PRU00023"/>
    </source>
</evidence>
<feature type="compositionally biased region" description="Basic residues" evidence="2">
    <location>
        <begin position="352"/>
        <end position="366"/>
    </location>
</feature>
<dbReference type="SUPFAM" id="SSF48403">
    <property type="entry name" value="Ankyrin repeat"/>
    <property type="match status" value="1"/>
</dbReference>
<proteinExistence type="predicted"/>
<dbReference type="PROSITE" id="PS50297">
    <property type="entry name" value="ANK_REP_REGION"/>
    <property type="match status" value="1"/>
</dbReference>
<evidence type="ECO:0000313" key="3">
    <source>
        <dbReference type="EMBL" id="CAD9707729.1"/>
    </source>
</evidence>
<dbReference type="AlphaFoldDB" id="A0A7S2SRH5"/>
<name>A0A7S2SRH5_9STRA</name>
<organism evidence="3">
    <name type="scientific">Rhizochromulina marina</name>
    <dbReference type="NCBI Taxonomy" id="1034831"/>
    <lineage>
        <taxon>Eukaryota</taxon>
        <taxon>Sar</taxon>
        <taxon>Stramenopiles</taxon>
        <taxon>Ochrophyta</taxon>
        <taxon>Dictyochophyceae</taxon>
        <taxon>Rhizochromulinales</taxon>
        <taxon>Rhizochromulina</taxon>
    </lineage>
</organism>
<feature type="compositionally biased region" description="Basic and acidic residues" evidence="2">
    <location>
        <begin position="29"/>
        <end position="44"/>
    </location>
</feature>
<dbReference type="Gene3D" id="1.25.40.20">
    <property type="entry name" value="Ankyrin repeat-containing domain"/>
    <property type="match status" value="1"/>
</dbReference>
<dbReference type="Pfam" id="PF12796">
    <property type="entry name" value="Ank_2"/>
    <property type="match status" value="1"/>
</dbReference>
<feature type="region of interest" description="Disordered" evidence="2">
    <location>
        <begin position="326"/>
        <end position="371"/>
    </location>
</feature>
<feature type="repeat" description="ANK" evidence="1">
    <location>
        <begin position="114"/>
        <end position="146"/>
    </location>
</feature>
<dbReference type="InterPro" id="IPR036770">
    <property type="entry name" value="Ankyrin_rpt-contain_sf"/>
</dbReference>
<keyword evidence="1" id="KW-0040">ANK repeat</keyword>
<accession>A0A7S2SRH5</accession>
<dbReference type="PROSITE" id="PS50088">
    <property type="entry name" value="ANK_REPEAT"/>
    <property type="match status" value="1"/>
</dbReference>
<dbReference type="PANTHER" id="PTHR24184:SF11">
    <property type="entry name" value="ANKYRIN REPEAT AND SOCS BOX CONTAINING 3"/>
    <property type="match status" value="1"/>
</dbReference>
<gene>
    <name evidence="3" type="ORF">RMAR1173_LOCUS18720</name>
</gene>
<dbReference type="InterPro" id="IPR002110">
    <property type="entry name" value="Ankyrin_rpt"/>
</dbReference>
<feature type="region of interest" description="Disordered" evidence="2">
    <location>
        <begin position="22"/>
        <end position="44"/>
    </location>
</feature>
<sequence length="406" mass="44820">MAVDEQTLSTVFSVALASLEDEPPAPVPEWRELHPETPPRSPEEAQRLIDGASYIASRGLESFNQLKTWIHLAEGQPWIKHIQVQGAVANNHSVVVKYLLDEVGVDINCLDSRNGCTPLHYACIWGRPGLAVLLLSRGADMSITTPKDETALRIAVARLEKLKRVRDSYDNIEEMRREGQMLVDILQGVTGEGYAAWARRQINNHFVQKHSPRLISAAQRLELVVMRALVHTGRAAVLTCEEQTARELERLRAARPVKSLDEAMQDAGLANKTMQRQVKKLLEVQTVEELVVVTREDVAELDELSSAERRTLWQFISAQKAEFDAVSAGQESPKTTATGRGGGATSIGTSKKASKKKGGSNGKAKKSPTSYRGHWDANSAIAFVFRPDLPMDAFTVVAKLLYSYSS</sequence>
<dbReference type="PANTHER" id="PTHR24184">
    <property type="entry name" value="SI:CH211-189E2.2"/>
    <property type="match status" value="1"/>
</dbReference>
<reference evidence="3" key="1">
    <citation type="submission" date="2021-01" db="EMBL/GenBank/DDBJ databases">
        <authorList>
            <person name="Corre E."/>
            <person name="Pelletier E."/>
            <person name="Niang G."/>
            <person name="Scheremetjew M."/>
            <person name="Finn R."/>
            <person name="Kale V."/>
            <person name="Holt S."/>
            <person name="Cochrane G."/>
            <person name="Meng A."/>
            <person name="Brown T."/>
            <person name="Cohen L."/>
        </authorList>
    </citation>
    <scope>NUCLEOTIDE SEQUENCE</scope>
    <source>
        <strain evidence="3">CCMP1243</strain>
    </source>
</reference>
<dbReference type="EMBL" id="HBHJ01028289">
    <property type="protein sequence ID" value="CAD9707729.1"/>
    <property type="molecule type" value="Transcribed_RNA"/>
</dbReference>
<protein>
    <submittedName>
        <fullName evidence="3">Uncharacterized protein</fullName>
    </submittedName>
</protein>
<evidence type="ECO:0000256" key="2">
    <source>
        <dbReference type="SAM" id="MobiDB-lite"/>
    </source>
</evidence>
<dbReference type="SMART" id="SM00248">
    <property type="entry name" value="ANK"/>
    <property type="match status" value="2"/>
</dbReference>